<dbReference type="GO" id="GO:0005737">
    <property type="term" value="C:cytoplasm"/>
    <property type="evidence" value="ECO:0007669"/>
    <property type="project" value="TreeGrafter"/>
</dbReference>
<evidence type="ECO:0000256" key="2">
    <source>
        <dbReference type="ARBA" id="ARBA00010718"/>
    </source>
</evidence>
<dbReference type="Gene3D" id="3.10.200.10">
    <property type="entry name" value="Alpha carbonic anhydrase"/>
    <property type="match status" value="1"/>
</dbReference>
<evidence type="ECO:0000313" key="11">
    <source>
        <dbReference type="Proteomes" id="UP000285301"/>
    </source>
</evidence>
<keyword evidence="11" id="KW-1185">Reference proteome</keyword>
<dbReference type="PROSITE" id="PS00162">
    <property type="entry name" value="ALPHA_CA_1"/>
    <property type="match status" value="1"/>
</dbReference>
<dbReference type="GO" id="GO:0008270">
    <property type="term" value="F:zinc ion binding"/>
    <property type="evidence" value="ECO:0007669"/>
    <property type="project" value="UniProtKB-UniRule"/>
</dbReference>
<dbReference type="OrthoDB" id="429145at2759"/>
<keyword evidence="5 8" id="KW-0862">Zinc</keyword>
<evidence type="ECO:0000256" key="8">
    <source>
        <dbReference type="RuleBase" id="RU367011"/>
    </source>
</evidence>
<proteinExistence type="inferred from homology"/>
<comment type="catalytic activity">
    <reaction evidence="7 8">
        <text>hydrogencarbonate + H(+) = CO2 + H2O</text>
        <dbReference type="Rhea" id="RHEA:10748"/>
        <dbReference type="ChEBI" id="CHEBI:15377"/>
        <dbReference type="ChEBI" id="CHEBI:15378"/>
        <dbReference type="ChEBI" id="CHEBI:16526"/>
        <dbReference type="ChEBI" id="CHEBI:17544"/>
        <dbReference type="EC" id="4.2.1.1"/>
    </reaction>
</comment>
<evidence type="ECO:0000256" key="1">
    <source>
        <dbReference type="ARBA" id="ARBA00001947"/>
    </source>
</evidence>
<evidence type="ECO:0000313" key="10">
    <source>
        <dbReference type="EMBL" id="RWS09430.1"/>
    </source>
</evidence>
<organism evidence="10 11">
    <name type="scientific">Dinothrombium tinctorium</name>
    <dbReference type="NCBI Taxonomy" id="1965070"/>
    <lineage>
        <taxon>Eukaryota</taxon>
        <taxon>Metazoa</taxon>
        <taxon>Ecdysozoa</taxon>
        <taxon>Arthropoda</taxon>
        <taxon>Chelicerata</taxon>
        <taxon>Arachnida</taxon>
        <taxon>Acari</taxon>
        <taxon>Acariformes</taxon>
        <taxon>Trombidiformes</taxon>
        <taxon>Prostigmata</taxon>
        <taxon>Anystina</taxon>
        <taxon>Parasitengona</taxon>
        <taxon>Trombidioidea</taxon>
        <taxon>Trombidiidae</taxon>
        <taxon>Dinothrombium</taxon>
    </lineage>
</organism>
<dbReference type="PROSITE" id="PS51144">
    <property type="entry name" value="ALPHA_CA_2"/>
    <property type="match status" value="1"/>
</dbReference>
<dbReference type="Proteomes" id="UP000285301">
    <property type="component" value="Unassembled WGS sequence"/>
</dbReference>
<dbReference type="InterPro" id="IPR018338">
    <property type="entry name" value="Carbonic_anhydrase_a-class_CS"/>
</dbReference>
<feature type="domain" description="Alpha-carbonic anhydrase" evidence="9">
    <location>
        <begin position="21"/>
        <end position="284"/>
    </location>
</feature>
<comment type="similarity">
    <text evidence="2 8">Belongs to the alpha-carbonic anhydrase family.</text>
</comment>
<sequence length="286" mass="32928">MYGNCGSVSYFCINFELIDSISIYFSTGPITWAKKYPIAATGQRQSPIDFNGENCTVCKDSSVFKPLEAKYPLVINQLKMVNSGNGWRVDIPSDYVNDTFLKGGPLQHKYRLEQFHCHWGKNCESGSEHTVNGKYYAAELHFVHWNCDLFNNFKEAAKEDKGLAVLGVFLESSEIKHEEFEKITSMLKEIPYKGDETFIPRISIDNILPKNRSYWTYEGSLTTPPLYESVSWIVFKEPIRVHETQIDEFRKLFHTSKESKEPLKVIENYRPVQPLCGRSVAFVEYA</sequence>
<accession>A0A443R2D7</accession>
<reference evidence="10 11" key="1">
    <citation type="journal article" date="2018" name="Gigascience">
        <title>Genomes of trombidid mites reveal novel predicted allergens and laterally-transferred genes associated with secondary metabolism.</title>
        <authorList>
            <person name="Dong X."/>
            <person name="Chaisiri K."/>
            <person name="Xia D."/>
            <person name="Armstrong S.D."/>
            <person name="Fang Y."/>
            <person name="Donnelly M.J."/>
            <person name="Kadowaki T."/>
            <person name="McGarry J.W."/>
            <person name="Darby A.C."/>
            <person name="Makepeace B.L."/>
        </authorList>
    </citation>
    <scope>NUCLEOTIDE SEQUENCE [LARGE SCALE GENOMIC DNA]</scope>
    <source>
        <strain evidence="10">UoL-WK</strain>
    </source>
</reference>
<dbReference type="Pfam" id="PF00194">
    <property type="entry name" value="Carb_anhydrase"/>
    <property type="match status" value="1"/>
</dbReference>
<dbReference type="EC" id="4.2.1.1" evidence="3 8"/>
<evidence type="ECO:0000256" key="5">
    <source>
        <dbReference type="ARBA" id="ARBA00022833"/>
    </source>
</evidence>
<keyword evidence="6 8" id="KW-0456">Lyase</keyword>
<dbReference type="EMBL" id="NCKU01002506">
    <property type="protein sequence ID" value="RWS09430.1"/>
    <property type="molecule type" value="Genomic_DNA"/>
</dbReference>
<dbReference type="SUPFAM" id="SSF51069">
    <property type="entry name" value="Carbonic anhydrase"/>
    <property type="match status" value="1"/>
</dbReference>
<evidence type="ECO:0000256" key="6">
    <source>
        <dbReference type="ARBA" id="ARBA00023239"/>
    </source>
</evidence>
<dbReference type="AlphaFoldDB" id="A0A443R2D7"/>
<evidence type="ECO:0000256" key="7">
    <source>
        <dbReference type="ARBA" id="ARBA00048348"/>
    </source>
</evidence>
<dbReference type="GO" id="GO:0004089">
    <property type="term" value="F:carbonate dehydratase activity"/>
    <property type="evidence" value="ECO:0007669"/>
    <property type="project" value="UniProtKB-UniRule"/>
</dbReference>
<protein>
    <recommendedName>
        <fullName evidence="3 8">Carbonic anhydrase</fullName>
        <ecNumber evidence="3 8">4.2.1.1</ecNumber>
    </recommendedName>
</protein>
<gene>
    <name evidence="10" type="ORF">B4U79_00582</name>
</gene>
<comment type="caution">
    <text evidence="10">The sequence shown here is derived from an EMBL/GenBank/DDBJ whole genome shotgun (WGS) entry which is preliminary data.</text>
</comment>
<name>A0A443R2D7_9ACAR</name>
<evidence type="ECO:0000259" key="9">
    <source>
        <dbReference type="PROSITE" id="PS51144"/>
    </source>
</evidence>
<dbReference type="PANTHER" id="PTHR18952:SF141">
    <property type="entry name" value="CARBONIC ANHYDRASE"/>
    <property type="match status" value="1"/>
</dbReference>
<dbReference type="STRING" id="1965070.A0A443R2D7"/>
<dbReference type="PANTHER" id="PTHR18952">
    <property type="entry name" value="CARBONIC ANHYDRASE"/>
    <property type="match status" value="1"/>
</dbReference>
<dbReference type="CDD" id="cd00326">
    <property type="entry name" value="alpha_CA"/>
    <property type="match status" value="1"/>
</dbReference>
<comment type="cofactor">
    <cofactor evidence="1 8">
        <name>Zn(2+)</name>
        <dbReference type="ChEBI" id="CHEBI:29105"/>
    </cofactor>
</comment>
<evidence type="ECO:0000256" key="3">
    <source>
        <dbReference type="ARBA" id="ARBA00012925"/>
    </source>
</evidence>
<evidence type="ECO:0000256" key="4">
    <source>
        <dbReference type="ARBA" id="ARBA00022723"/>
    </source>
</evidence>
<keyword evidence="4 8" id="KW-0479">Metal-binding</keyword>
<dbReference type="SMART" id="SM01057">
    <property type="entry name" value="Carb_anhydrase"/>
    <property type="match status" value="1"/>
</dbReference>
<dbReference type="InterPro" id="IPR023561">
    <property type="entry name" value="Carbonic_anhydrase_a-class"/>
</dbReference>
<comment type="function">
    <text evidence="8">Reversible hydration of carbon dioxide.</text>
</comment>
<dbReference type="InterPro" id="IPR001148">
    <property type="entry name" value="CA_dom"/>
</dbReference>
<dbReference type="InterPro" id="IPR036398">
    <property type="entry name" value="CA_dom_sf"/>
</dbReference>